<dbReference type="AlphaFoldDB" id="D3SL81"/>
<dbReference type="STRING" id="638303.Thal_0879"/>
<proteinExistence type="predicted"/>
<dbReference type="GO" id="GO:0016791">
    <property type="term" value="F:phosphatase activity"/>
    <property type="evidence" value="ECO:0007669"/>
    <property type="project" value="TreeGrafter"/>
</dbReference>
<reference evidence="4" key="1">
    <citation type="journal article" date="2010" name="Stand. Genomic Sci.">
        <title>Complete genome sequence of Thermocrinis albus type strain (HI 11/12T).</title>
        <authorList>
            <person name="Wirth R."/>
            <person name="Sikorski J."/>
            <person name="Brambilla E."/>
            <person name="Misra M."/>
            <person name="Lapidus A."/>
            <person name="Copeland A."/>
            <person name="Nolan M."/>
            <person name="Lucas S."/>
            <person name="Chen F."/>
            <person name="Tice H."/>
            <person name="Cheng J.F."/>
            <person name="Han C."/>
            <person name="Detter J.C."/>
            <person name="Tapia R."/>
            <person name="Bruce D."/>
            <person name="Goodwin L."/>
            <person name="Pitluck S."/>
            <person name="Pati A."/>
            <person name="Anderson I."/>
            <person name="Ivanova N."/>
            <person name="Mavromatis K."/>
            <person name="Mikhailova N."/>
            <person name="Chen A."/>
            <person name="Palaniappan K."/>
            <person name="Bilek Y."/>
            <person name="Hader T."/>
            <person name="Land M."/>
            <person name="Hauser L."/>
            <person name="Chang Y.J."/>
            <person name="Jeffries C.D."/>
            <person name="Tindall B.J."/>
            <person name="Rohde M."/>
            <person name="Goker M."/>
            <person name="Bristow J."/>
            <person name="Eisen J.A."/>
            <person name="Markowitz V."/>
            <person name="Hugenholtz P."/>
            <person name="Kyrpides N.C."/>
            <person name="Klenk H.P."/>
        </authorList>
    </citation>
    <scope>NUCLEOTIDE SEQUENCE [LARGE SCALE GENOMIC DNA]</scope>
    <source>
        <strain evidence="4">DSM 14484 / JCM 11386 / HI 11/12</strain>
    </source>
</reference>
<dbReference type="SMART" id="SM00855">
    <property type="entry name" value="PGAM"/>
    <property type="match status" value="1"/>
</dbReference>
<dbReference type="CDD" id="cd07067">
    <property type="entry name" value="HP_PGM_like"/>
    <property type="match status" value="1"/>
</dbReference>
<dbReference type="OrthoDB" id="9781415at2"/>
<evidence type="ECO:0000313" key="3">
    <source>
        <dbReference type="EMBL" id="ADC89511.1"/>
    </source>
</evidence>
<dbReference type="RefSeq" id="WP_012991917.1">
    <property type="nucleotide sequence ID" value="NC_013894.1"/>
</dbReference>
<keyword evidence="4" id="KW-1185">Reference proteome</keyword>
<dbReference type="Pfam" id="PF00300">
    <property type="entry name" value="His_Phos_1"/>
    <property type="match status" value="1"/>
</dbReference>
<dbReference type="eggNOG" id="COG0406">
    <property type="taxonomic scope" value="Bacteria"/>
</dbReference>
<dbReference type="EMBL" id="CP001931">
    <property type="protein sequence ID" value="ADC89511.1"/>
    <property type="molecule type" value="Genomic_DNA"/>
</dbReference>
<dbReference type="NCBIfam" id="NF045917">
    <property type="entry name" value="PhserinePhPspA"/>
    <property type="match status" value="1"/>
</dbReference>
<gene>
    <name evidence="3" type="ordered locus">Thal_0879</name>
</gene>
<dbReference type="InterPro" id="IPR050275">
    <property type="entry name" value="PGM_Phosphatase"/>
</dbReference>
<dbReference type="GO" id="GO:0005737">
    <property type="term" value="C:cytoplasm"/>
    <property type="evidence" value="ECO:0007669"/>
    <property type="project" value="TreeGrafter"/>
</dbReference>
<dbReference type="PANTHER" id="PTHR48100">
    <property type="entry name" value="BROAD-SPECIFICITY PHOSPHATASE YOR283W-RELATED"/>
    <property type="match status" value="1"/>
</dbReference>
<dbReference type="HOGENOM" id="CLU_033323_8_4_0"/>
<dbReference type="Proteomes" id="UP000002043">
    <property type="component" value="Chromosome"/>
</dbReference>
<accession>D3SL81</accession>
<evidence type="ECO:0000313" key="4">
    <source>
        <dbReference type="Proteomes" id="UP000002043"/>
    </source>
</evidence>
<protein>
    <submittedName>
        <fullName evidence="3">Phosphoglycerate mutase</fullName>
    </submittedName>
</protein>
<dbReference type="PANTHER" id="PTHR48100:SF1">
    <property type="entry name" value="HISTIDINE PHOSPHATASE FAMILY PROTEIN-RELATED"/>
    <property type="match status" value="1"/>
</dbReference>
<dbReference type="InterPro" id="IPR029033">
    <property type="entry name" value="His_PPase_superfam"/>
</dbReference>
<feature type="binding site" evidence="2">
    <location>
        <begin position="8"/>
        <end position="15"/>
    </location>
    <ligand>
        <name>substrate</name>
    </ligand>
</feature>
<feature type="binding site" evidence="2">
    <location>
        <position position="58"/>
    </location>
    <ligand>
        <name>substrate</name>
    </ligand>
</feature>
<dbReference type="KEGG" id="tal:Thal_0879"/>
<name>D3SL81_THEAH</name>
<dbReference type="Gene3D" id="3.40.50.1240">
    <property type="entry name" value="Phosphoglycerate mutase-like"/>
    <property type="match status" value="1"/>
</dbReference>
<evidence type="ECO:0000256" key="2">
    <source>
        <dbReference type="PIRSR" id="PIRSR613078-2"/>
    </source>
</evidence>
<evidence type="ECO:0000256" key="1">
    <source>
        <dbReference type="PIRSR" id="PIRSR613078-1"/>
    </source>
</evidence>
<feature type="active site" description="Tele-phosphohistidine intermediate" evidence="1">
    <location>
        <position position="9"/>
    </location>
</feature>
<organism evidence="3 4">
    <name type="scientific">Thermocrinis albus (strain DSM 14484 / JCM 11386 / HI 11/12)</name>
    <dbReference type="NCBI Taxonomy" id="638303"/>
    <lineage>
        <taxon>Bacteria</taxon>
        <taxon>Pseudomonadati</taxon>
        <taxon>Aquificota</taxon>
        <taxon>Aquificia</taxon>
        <taxon>Aquificales</taxon>
        <taxon>Aquificaceae</taxon>
        <taxon>Thermocrinis</taxon>
    </lineage>
</organism>
<sequence length="211" mass="24601">MVKLFVVRHAESTWNPEGRYQGLLDPELSQRGLQQARLLAEALRNVPFDVIYSSPLRRTYLTALEIAKGRDVHVVKDERIREIDHGVWSGLTVEEVKRRFPETFRMWMEEPHRTSFEGGESLTDVYRRVADFVEEIKRKHQHQTVAVVSHTVPIRAMYCYLLGVDLSRFWSFGCDNASYSVIHLEENRNVIQKLNITCHLGEYYVEAHSAL</sequence>
<dbReference type="SUPFAM" id="SSF53254">
    <property type="entry name" value="Phosphoglycerate mutase-like"/>
    <property type="match status" value="1"/>
</dbReference>
<feature type="active site" description="Proton donor/acceptor" evidence="1">
    <location>
        <position position="82"/>
    </location>
</feature>
<dbReference type="InterPro" id="IPR013078">
    <property type="entry name" value="His_Pase_superF_clade-1"/>
</dbReference>